<comment type="similarity">
    <text evidence="11 12">Belongs to the TonB-dependent receptor family.</text>
</comment>
<dbReference type="PANTHER" id="PTHR32552">
    <property type="entry name" value="FERRICHROME IRON RECEPTOR-RELATED"/>
    <property type="match status" value="1"/>
</dbReference>
<keyword evidence="10 11" id="KW-0998">Cell outer membrane</keyword>
<proteinExistence type="inferred from homology"/>
<keyword evidence="5 11" id="KW-0812">Transmembrane</keyword>
<evidence type="ECO:0000313" key="16">
    <source>
        <dbReference type="EMBL" id="MBB3890508.1"/>
    </source>
</evidence>
<evidence type="ECO:0000256" key="12">
    <source>
        <dbReference type="RuleBase" id="RU003357"/>
    </source>
</evidence>
<dbReference type="EMBL" id="JACIDK010000002">
    <property type="protein sequence ID" value="MBB3890508.1"/>
    <property type="molecule type" value="Genomic_DNA"/>
</dbReference>
<evidence type="ECO:0000256" key="7">
    <source>
        <dbReference type="ARBA" id="ARBA00023065"/>
    </source>
</evidence>
<keyword evidence="8 12" id="KW-0798">TonB box</keyword>
<dbReference type="PROSITE" id="PS52016">
    <property type="entry name" value="TONB_DEPENDENT_REC_3"/>
    <property type="match status" value="1"/>
</dbReference>
<dbReference type="Proteomes" id="UP000530564">
    <property type="component" value="Unassembled WGS sequence"/>
</dbReference>
<keyword evidence="3 11" id="KW-1134">Transmembrane beta strand</keyword>
<keyword evidence="2 11" id="KW-0813">Transport</keyword>
<dbReference type="PANTHER" id="PTHR32552:SF81">
    <property type="entry name" value="TONB-DEPENDENT OUTER MEMBRANE RECEPTOR"/>
    <property type="match status" value="1"/>
</dbReference>
<evidence type="ECO:0000256" key="10">
    <source>
        <dbReference type="ARBA" id="ARBA00023237"/>
    </source>
</evidence>
<gene>
    <name evidence="16" type="ORF">GGQ61_001225</name>
</gene>
<feature type="chain" id="PRO_5032884120" evidence="13">
    <location>
        <begin position="25"/>
        <end position="763"/>
    </location>
</feature>
<keyword evidence="6" id="KW-0408">Iron</keyword>
<evidence type="ECO:0000256" key="5">
    <source>
        <dbReference type="ARBA" id="ARBA00022692"/>
    </source>
</evidence>
<dbReference type="Gene3D" id="2.40.170.20">
    <property type="entry name" value="TonB-dependent receptor, beta-barrel domain"/>
    <property type="match status" value="1"/>
</dbReference>
<keyword evidence="17" id="KW-1185">Reference proteome</keyword>
<keyword evidence="7" id="KW-0406">Ion transport</keyword>
<evidence type="ECO:0000313" key="17">
    <source>
        <dbReference type="Proteomes" id="UP000530564"/>
    </source>
</evidence>
<name>A0A839ZWS4_9CAUL</name>
<evidence type="ECO:0000256" key="11">
    <source>
        <dbReference type="PROSITE-ProRule" id="PRU01360"/>
    </source>
</evidence>
<feature type="domain" description="TonB-dependent receptor-like beta-barrel" evidence="14">
    <location>
        <begin position="253"/>
        <end position="727"/>
    </location>
</feature>
<keyword evidence="13" id="KW-0732">Signal</keyword>
<dbReference type="InterPro" id="IPR000531">
    <property type="entry name" value="Beta-barrel_TonB"/>
</dbReference>
<evidence type="ECO:0000256" key="8">
    <source>
        <dbReference type="ARBA" id="ARBA00023077"/>
    </source>
</evidence>
<evidence type="ECO:0000256" key="2">
    <source>
        <dbReference type="ARBA" id="ARBA00022448"/>
    </source>
</evidence>
<dbReference type="InterPro" id="IPR039426">
    <property type="entry name" value="TonB-dep_rcpt-like"/>
</dbReference>
<organism evidence="16 17">
    <name type="scientific">Phenylobacterium haematophilum</name>
    <dbReference type="NCBI Taxonomy" id="98513"/>
    <lineage>
        <taxon>Bacteria</taxon>
        <taxon>Pseudomonadati</taxon>
        <taxon>Pseudomonadota</taxon>
        <taxon>Alphaproteobacteria</taxon>
        <taxon>Caulobacterales</taxon>
        <taxon>Caulobacteraceae</taxon>
        <taxon>Phenylobacterium</taxon>
    </lineage>
</organism>
<dbReference type="InterPro" id="IPR012910">
    <property type="entry name" value="Plug_dom"/>
</dbReference>
<evidence type="ECO:0000256" key="1">
    <source>
        <dbReference type="ARBA" id="ARBA00004571"/>
    </source>
</evidence>
<evidence type="ECO:0000259" key="15">
    <source>
        <dbReference type="Pfam" id="PF07715"/>
    </source>
</evidence>
<evidence type="ECO:0000256" key="9">
    <source>
        <dbReference type="ARBA" id="ARBA00023136"/>
    </source>
</evidence>
<dbReference type="AlphaFoldDB" id="A0A839ZWS4"/>
<evidence type="ECO:0000256" key="6">
    <source>
        <dbReference type="ARBA" id="ARBA00023004"/>
    </source>
</evidence>
<sequence length="763" mass="82813">MQSKLILSAATVAILIGAPPSAFADDADAFVEEVVVTVRRRAEKLQDVPITVSAVSGQTLAAERLDRVADYAAKISNFNALQQNTRVSTLTIRGVGGNANSDGSEAGVGLIVDNVFFTHPGFSWLDFVDLESVELARGPQGTLLGKNTTLGALVVTTRKPSFTPEAQVSGTIANNERYQLRANVSGPLVGDKLAGRLTFYRDVGGGYITNKFDGEDYLGNDRWALRGQLLFEGESFSNRLIAEHYETKEYNNFYPPAGDPTTFVNGAPRNGWERKLRTAFGYVPSYEVYDNADLDTQEKIVSRTDGVSNQFDWRLGGHTLTSVTAWRRLYFRPKNDSDLTPFSIFRAGYDVDVDQYSQELRLASPTDGAFDYQAGVYLLKQDVTSNYRTLFYDDASAFLLGPTVPGFVLNGLETQQIGKAQTKSAAVFGQGTYRLSDRASLTAGLRYTYEEREASNQGLAFGGTPLTGALAALAPYRAAVAGAPFLVEGQKDSGSFSWLINPSYKLSDDILAYASVSYGEKSGAANLGARPGDPIIISPEKSIDYELGLKTTWLGGRAILNGNLYWNDITDYQATLTSQVGTTARSYLSNVGKVRLRGVEVEAQAQLTQAWRVSASAAFSDARYESYVGAPVPVEYGYAGGPAFVDLSDTRVPFAPKFTGQVSLNYEAPLTGDLVLFAYANQTWRSSTFQHSLSQYGRQDAYGLTHAGIGLKDAAGRWSGNIWAKNLFDQEYAAAFGAASANTPYIAILGEPRTFGLTVTGRY</sequence>
<keyword evidence="4" id="KW-0410">Iron transport</keyword>
<keyword evidence="9 11" id="KW-0472">Membrane</keyword>
<dbReference type="Pfam" id="PF07715">
    <property type="entry name" value="Plug"/>
    <property type="match status" value="1"/>
</dbReference>
<evidence type="ECO:0000259" key="14">
    <source>
        <dbReference type="Pfam" id="PF00593"/>
    </source>
</evidence>
<dbReference type="SUPFAM" id="SSF56935">
    <property type="entry name" value="Porins"/>
    <property type="match status" value="1"/>
</dbReference>
<accession>A0A839ZWS4</accession>
<dbReference type="InterPro" id="IPR036942">
    <property type="entry name" value="Beta-barrel_TonB_sf"/>
</dbReference>
<keyword evidence="16" id="KW-0675">Receptor</keyword>
<comment type="subcellular location">
    <subcellularLocation>
        <location evidence="1 11">Cell outer membrane</location>
        <topology evidence="1 11">Multi-pass membrane protein</topology>
    </subcellularLocation>
</comment>
<comment type="caution">
    <text evidence="16">The sequence shown here is derived from an EMBL/GenBank/DDBJ whole genome shotgun (WGS) entry which is preliminary data.</text>
</comment>
<feature type="domain" description="TonB-dependent receptor plug" evidence="15">
    <location>
        <begin position="45"/>
        <end position="151"/>
    </location>
</feature>
<evidence type="ECO:0000256" key="3">
    <source>
        <dbReference type="ARBA" id="ARBA00022452"/>
    </source>
</evidence>
<reference evidence="16 17" key="1">
    <citation type="submission" date="2020-08" db="EMBL/GenBank/DDBJ databases">
        <title>Genomic Encyclopedia of Type Strains, Phase IV (KMG-IV): sequencing the most valuable type-strain genomes for metagenomic binning, comparative biology and taxonomic classification.</title>
        <authorList>
            <person name="Goeker M."/>
        </authorList>
    </citation>
    <scope>NUCLEOTIDE SEQUENCE [LARGE SCALE GENOMIC DNA]</scope>
    <source>
        <strain evidence="16 17">DSM 21793</strain>
    </source>
</reference>
<feature type="signal peptide" evidence="13">
    <location>
        <begin position="1"/>
        <end position="24"/>
    </location>
</feature>
<dbReference type="RefSeq" id="WP_183770719.1">
    <property type="nucleotide sequence ID" value="NZ_JACIDK010000002.1"/>
</dbReference>
<dbReference type="GO" id="GO:0009279">
    <property type="term" value="C:cell outer membrane"/>
    <property type="evidence" value="ECO:0007669"/>
    <property type="project" value="UniProtKB-SubCell"/>
</dbReference>
<dbReference type="GO" id="GO:0006826">
    <property type="term" value="P:iron ion transport"/>
    <property type="evidence" value="ECO:0007669"/>
    <property type="project" value="UniProtKB-KW"/>
</dbReference>
<evidence type="ECO:0000256" key="4">
    <source>
        <dbReference type="ARBA" id="ARBA00022496"/>
    </source>
</evidence>
<dbReference type="Pfam" id="PF00593">
    <property type="entry name" value="TonB_dep_Rec_b-barrel"/>
    <property type="match status" value="1"/>
</dbReference>
<evidence type="ECO:0000256" key="13">
    <source>
        <dbReference type="SAM" id="SignalP"/>
    </source>
</evidence>
<protein>
    <submittedName>
        <fullName evidence="16">Iron complex outermembrane receptor protein</fullName>
    </submittedName>
</protein>